<keyword evidence="10 14" id="KW-0012">Acyltransferase</keyword>
<gene>
    <name evidence="18" type="ORF">Gferi_10155</name>
</gene>
<feature type="active site" description="For beta-ketoacyl synthase activity" evidence="15">
    <location>
        <position position="163"/>
    </location>
</feature>
<evidence type="ECO:0000256" key="4">
    <source>
        <dbReference type="ARBA" id="ARBA00014657"/>
    </source>
</evidence>
<dbReference type="Gene3D" id="3.40.47.10">
    <property type="match status" value="1"/>
</dbReference>
<dbReference type="InterPro" id="IPR014031">
    <property type="entry name" value="Ketoacyl_synth_C"/>
</dbReference>
<dbReference type="Proteomes" id="UP000095743">
    <property type="component" value="Chromosome"/>
</dbReference>
<dbReference type="FunFam" id="3.40.47.10:FF:000009">
    <property type="entry name" value="3-oxoacyl-[acyl-carrier-protein] synthase 2"/>
    <property type="match status" value="1"/>
</dbReference>
<dbReference type="CDD" id="cd00834">
    <property type="entry name" value="KAS_I_II"/>
    <property type="match status" value="1"/>
</dbReference>
<dbReference type="KEGG" id="gfe:Gferi_10155"/>
<proteinExistence type="inferred from homology"/>
<evidence type="ECO:0000256" key="6">
    <source>
        <dbReference type="ARBA" id="ARBA00022679"/>
    </source>
</evidence>
<dbReference type="PIRSF" id="PIRSF000447">
    <property type="entry name" value="KAS_II"/>
    <property type="match status" value="1"/>
</dbReference>
<evidence type="ECO:0000313" key="18">
    <source>
        <dbReference type="EMBL" id="AOT69912.1"/>
    </source>
</evidence>
<evidence type="ECO:0000256" key="11">
    <source>
        <dbReference type="ARBA" id="ARBA00024006"/>
    </source>
</evidence>
<dbReference type="PROSITE" id="PS52004">
    <property type="entry name" value="KS3_2"/>
    <property type="match status" value="1"/>
</dbReference>
<keyword evidence="6 14" id="KW-0808">Transferase</keyword>
<evidence type="ECO:0000256" key="1">
    <source>
        <dbReference type="ARBA" id="ARBA00005194"/>
    </source>
</evidence>
<evidence type="ECO:0000256" key="16">
    <source>
        <dbReference type="RuleBase" id="RU003694"/>
    </source>
</evidence>
<dbReference type="Pfam" id="PF00109">
    <property type="entry name" value="ketoacyl-synt"/>
    <property type="match status" value="1"/>
</dbReference>
<evidence type="ECO:0000256" key="12">
    <source>
        <dbReference type="ARBA" id="ARBA00047318"/>
    </source>
</evidence>
<dbReference type="PANTHER" id="PTHR11712">
    <property type="entry name" value="POLYKETIDE SYNTHASE-RELATED"/>
    <property type="match status" value="1"/>
</dbReference>
<accession>A0A1D8GG76</accession>
<dbReference type="PANTHER" id="PTHR11712:SF336">
    <property type="entry name" value="3-OXOACYL-[ACYL-CARRIER-PROTEIN] SYNTHASE, MITOCHONDRIAL"/>
    <property type="match status" value="1"/>
</dbReference>
<evidence type="ECO:0000256" key="3">
    <source>
        <dbReference type="ARBA" id="ARBA00012356"/>
    </source>
</evidence>
<dbReference type="InterPro" id="IPR017568">
    <property type="entry name" value="3-oxoacyl-ACP_synth-2"/>
</dbReference>
<comment type="similarity">
    <text evidence="2 14 16">Belongs to the thiolase-like superfamily. Beta-ketoacyl-ACP synthases family.</text>
</comment>
<keyword evidence="5 14" id="KW-0444">Lipid biosynthesis</keyword>
<evidence type="ECO:0000256" key="5">
    <source>
        <dbReference type="ARBA" id="ARBA00022516"/>
    </source>
</evidence>
<dbReference type="STRING" id="1424294.Gferi_10155"/>
<evidence type="ECO:0000313" key="19">
    <source>
        <dbReference type="Proteomes" id="UP000095743"/>
    </source>
</evidence>
<keyword evidence="19" id="KW-1185">Reference proteome</keyword>
<comment type="function">
    <text evidence="11 14">Involved in the type II fatty acid elongation cycle. Catalyzes the elongation of a wide range of acyl-ACP by the addition of two carbons from malonyl-ACP to an acyl acceptor. Can efficiently catalyze the conversion of palmitoleoyl-ACP (cis-hexadec-9-enoyl-ACP) to cis-vaccenoyl-ACP (cis-octadec-11-enoyl-ACP), an essential step in the thermal regulation of fatty acid composition.</text>
</comment>
<dbReference type="EMBL" id="CP017269">
    <property type="protein sequence ID" value="AOT69912.1"/>
    <property type="molecule type" value="Genomic_DNA"/>
</dbReference>
<evidence type="ECO:0000256" key="8">
    <source>
        <dbReference type="ARBA" id="ARBA00023098"/>
    </source>
</evidence>
<dbReference type="AlphaFoldDB" id="A0A1D8GG76"/>
<dbReference type="GO" id="GO:0004315">
    <property type="term" value="F:3-oxoacyl-[acyl-carrier-protein] synthase activity"/>
    <property type="evidence" value="ECO:0007669"/>
    <property type="project" value="UniProtKB-UniRule"/>
</dbReference>
<dbReference type="GO" id="GO:0006633">
    <property type="term" value="P:fatty acid biosynthetic process"/>
    <property type="evidence" value="ECO:0007669"/>
    <property type="project" value="UniProtKB-UniRule"/>
</dbReference>
<dbReference type="UniPathway" id="UPA00094"/>
<evidence type="ECO:0000256" key="2">
    <source>
        <dbReference type="ARBA" id="ARBA00008467"/>
    </source>
</evidence>
<dbReference type="OrthoDB" id="9808669at2"/>
<dbReference type="InterPro" id="IPR000794">
    <property type="entry name" value="Beta-ketoacyl_synthase"/>
</dbReference>
<evidence type="ECO:0000256" key="9">
    <source>
        <dbReference type="ARBA" id="ARBA00023160"/>
    </source>
</evidence>
<dbReference type="GO" id="GO:0005829">
    <property type="term" value="C:cytosol"/>
    <property type="evidence" value="ECO:0007669"/>
    <property type="project" value="TreeGrafter"/>
</dbReference>
<comment type="catalytic activity">
    <reaction evidence="13 14">
        <text>a fatty acyl-[ACP] + malonyl-[ACP] + H(+) = a 3-oxoacyl-[ACP] + holo-[ACP] + CO2</text>
        <dbReference type="Rhea" id="RHEA:22836"/>
        <dbReference type="Rhea" id="RHEA-COMP:9623"/>
        <dbReference type="Rhea" id="RHEA-COMP:9685"/>
        <dbReference type="Rhea" id="RHEA-COMP:9916"/>
        <dbReference type="Rhea" id="RHEA-COMP:14125"/>
        <dbReference type="ChEBI" id="CHEBI:15378"/>
        <dbReference type="ChEBI" id="CHEBI:16526"/>
        <dbReference type="ChEBI" id="CHEBI:64479"/>
        <dbReference type="ChEBI" id="CHEBI:78449"/>
        <dbReference type="ChEBI" id="CHEBI:78776"/>
        <dbReference type="ChEBI" id="CHEBI:138651"/>
    </reaction>
</comment>
<evidence type="ECO:0000256" key="10">
    <source>
        <dbReference type="ARBA" id="ARBA00023315"/>
    </source>
</evidence>
<dbReference type="NCBIfam" id="TIGR03150">
    <property type="entry name" value="fabF"/>
    <property type="match status" value="1"/>
</dbReference>
<sequence length="412" mass="43819">MKRRVVITGMGAVTSLGIGAHKLWQSVRNGKTGISMIERIDVSDLPTKVGAEIKDFAPADFIEKKEVKRMDRFAQYAVAAAQMAVEDSKLKLDNLDKERIGVITGTGVGGVETIESQHHTLLEKGTRRVSPFFVPMMIPNMASGLIAIKYGVTGFNECIVAACASSTNAIGDAFKVIQRNAADIMIAGGAEAPITRLSLSGFCANKTMTTNEDPFTASRPFDLKRNGFVMGEGAGILILEELEHALNRGADIIAEVVGYGCTNDAYHITAPAEEGEGGAKCMKLAIDDAGIDPSNIGYINAHGTSTSLNDKNETAAIKTVFGKYAYHLPVSSTKSMTGHLLGAAGAIEAIITSFAVKDKFLPPTINYKTPDLECDLYYVPNEGKSANITYALTNSLGFGGHNASLVLKAIDC</sequence>
<protein>
    <recommendedName>
        <fullName evidence="4 14">3-oxoacyl-[acyl-carrier-protein] synthase 2</fullName>
        <ecNumber evidence="3 14">2.3.1.179</ecNumber>
    </recommendedName>
</protein>
<dbReference type="InterPro" id="IPR018201">
    <property type="entry name" value="Ketoacyl_synth_AS"/>
</dbReference>
<keyword evidence="8" id="KW-0443">Lipid metabolism</keyword>
<organism evidence="18 19">
    <name type="scientific">Geosporobacter ferrireducens</name>
    <dbReference type="NCBI Taxonomy" id="1424294"/>
    <lineage>
        <taxon>Bacteria</taxon>
        <taxon>Bacillati</taxon>
        <taxon>Bacillota</taxon>
        <taxon>Clostridia</taxon>
        <taxon>Peptostreptococcales</taxon>
        <taxon>Thermotaleaceae</taxon>
        <taxon>Geosporobacter</taxon>
    </lineage>
</organism>
<evidence type="ECO:0000256" key="7">
    <source>
        <dbReference type="ARBA" id="ARBA00022832"/>
    </source>
</evidence>
<name>A0A1D8GG76_9FIRM</name>
<dbReference type="NCBIfam" id="NF005589">
    <property type="entry name" value="PRK07314.1"/>
    <property type="match status" value="1"/>
</dbReference>
<feature type="domain" description="Ketosynthase family 3 (KS3)" evidence="17">
    <location>
        <begin position="2"/>
        <end position="409"/>
    </location>
</feature>
<evidence type="ECO:0000259" key="17">
    <source>
        <dbReference type="PROSITE" id="PS52004"/>
    </source>
</evidence>
<keyword evidence="9 14" id="KW-0275">Fatty acid biosynthesis</keyword>
<dbReference type="EC" id="2.3.1.179" evidence="3 14"/>
<evidence type="ECO:0000256" key="15">
    <source>
        <dbReference type="PIRSR" id="PIRSR000447-1"/>
    </source>
</evidence>
<dbReference type="RefSeq" id="WP_069976083.1">
    <property type="nucleotide sequence ID" value="NZ_CP017269.1"/>
</dbReference>
<keyword evidence="7" id="KW-0276">Fatty acid metabolism</keyword>
<dbReference type="Pfam" id="PF02801">
    <property type="entry name" value="Ketoacyl-synt_C"/>
    <property type="match status" value="1"/>
</dbReference>
<dbReference type="InterPro" id="IPR014030">
    <property type="entry name" value="Ketoacyl_synth_N"/>
</dbReference>
<comment type="pathway">
    <text evidence="1 14">Lipid metabolism; fatty acid biosynthesis.</text>
</comment>
<dbReference type="SMART" id="SM00825">
    <property type="entry name" value="PKS_KS"/>
    <property type="match status" value="1"/>
</dbReference>
<reference evidence="18 19" key="1">
    <citation type="submission" date="2016-09" db="EMBL/GenBank/DDBJ databases">
        <title>Genomic analysis reveals versatility of anaerobic energy metabolism of Geosporobacter ferrireducens IRF9 of phylum Firmicutes.</title>
        <authorList>
            <person name="Kim S.-J."/>
        </authorList>
    </citation>
    <scope>NUCLEOTIDE SEQUENCE [LARGE SCALE GENOMIC DNA]</scope>
    <source>
        <strain evidence="18 19">IRF9</strain>
    </source>
</reference>
<evidence type="ECO:0000256" key="14">
    <source>
        <dbReference type="PIRNR" id="PIRNR000447"/>
    </source>
</evidence>
<dbReference type="SUPFAM" id="SSF53901">
    <property type="entry name" value="Thiolase-like"/>
    <property type="match status" value="2"/>
</dbReference>
<dbReference type="PROSITE" id="PS00606">
    <property type="entry name" value="KS3_1"/>
    <property type="match status" value="1"/>
</dbReference>
<evidence type="ECO:0000256" key="13">
    <source>
        <dbReference type="ARBA" id="ARBA00047659"/>
    </source>
</evidence>
<dbReference type="InterPro" id="IPR020841">
    <property type="entry name" value="PKS_Beta-ketoAc_synthase_dom"/>
</dbReference>
<comment type="catalytic activity">
    <reaction evidence="12 14">
        <text>(9Z)-hexadecenoyl-[ACP] + malonyl-[ACP] + H(+) = 3-oxo-(11Z)-octadecenoyl-[ACP] + holo-[ACP] + CO2</text>
        <dbReference type="Rhea" id="RHEA:55040"/>
        <dbReference type="Rhea" id="RHEA-COMP:9623"/>
        <dbReference type="Rhea" id="RHEA-COMP:9685"/>
        <dbReference type="Rhea" id="RHEA-COMP:10800"/>
        <dbReference type="Rhea" id="RHEA-COMP:14074"/>
        <dbReference type="ChEBI" id="CHEBI:15378"/>
        <dbReference type="ChEBI" id="CHEBI:16526"/>
        <dbReference type="ChEBI" id="CHEBI:64479"/>
        <dbReference type="ChEBI" id="CHEBI:78449"/>
        <dbReference type="ChEBI" id="CHEBI:83989"/>
        <dbReference type="ChEBI" id="CHEBI:138538"/>
        <dbReference type="EC" id="2.3.1.179"/>
    </reaction>
</comment>
<dbReference type="InterPro" id="IPR016039">
    <property type="entry name" value="Thiolase-like"/>
</dbReference>